<evidence type="ECO:0000259" key="3">
    <source>
        <dbReference type="Pfam" id="PF04101"/>
    </source>
</evidence>
<protein>
    <submittedName>
        <fullName evidence="4">UDP-2,4-diacetamido-2,4, 6-trideoxy-beta-L-altropyranose hydrolase</fullName>
        <ecNumber evidence="4">3.6.1.57</ecNumber>
    </submittedName>
</protein>
<feature type="binding site" evidence="2">
    <location>
        <position position="267"/>
    </location>
    <ligand>
        <name>substrate</name>
    </ligand>
</feature>
<dbReference type="Gene3D" id="3.40.630.30">
    <property type="match status" value="1"/>
</dbReference>
<feature type="binding site" evidence="2">
    <location>
        <position position="169"/>
    </location>
    <ligand>
        <name>substrate</name>
    </ligand>
</feature>
<feature type="domain" description="Glycosyl transferase family 28 C-terminal" evidence="3">
    <location>
        <begin position="225"/>
        <end position="314"/>
    </location>
</feature>
<dbReference type="GO" id="GO:0016758">
    <property type="term" value="F:hexosyltransferase activity"/>
    <property type="evidence" value="ECO:0007669"/>
    <property type="project" value="InterPro"/>
</dbReference>
<organism evidence="4 5">
    <name type="scientific">Pseudomonas gingeri</name>
    <dbReference type="NCBI Taxonomy" id="117681"/>
    <lineage>
        <taxon>Bacteria</taxon>
        <taxon>Pseudomonadati</taxon>
        <taxon>Pseudomonadota</taxon>
        <taxon>Gammaproteobacteria</taxon>
        <taxon>Pseudomonadales</taxon>
        <taxon>Pseudomonadaceae</taxon>
        <taxon>Pseudomonas</taxon>
    </lineage>
</organism>
<dbReference type="SUPFAM" id="SSF55729">
    <property type="entry name" value="Acyl-CoA N-acyltransferases (Nat)"/>
    <property type="match status" value="1"/>
</dbReference>
<evidence type="ECO:0000313" key="5">
    <source>
        <dbReference type="Proteomes" id="UP000582981"/>
    </source>
</evidence>
<dbReference type="Proteomes" id="UP000582981">
    <property type="component" value="Unassembled WGS sequence"/>
</dbReference>
<dbReference type="NCBIfam" id="TIGR03590">
    <property type="entry name" value="PseG"/>
    <property type="match status" value="1"/>
</dbReference>
<dbReference type="AlphaFoldDB" id="A0A7Y7WBQ6"/>
<dbReference type="Gene3D" id="3.40.50.11190">
    <property type="match status" value="1"/>
</dbReference>
<dbReference type="EC" id="3.6.1.57" evidence="4"/>
<dbReference type="PANTHER" id="PTHR21015:SF22">
    <property type="entry name" value="GLYCOSYLTRANSFERASE"/>
    <property type="match status" value="1"/>
</dbReference>
<keyword evidence="4" id="KW-0378">Hydrolase</keyword>
<dbReference type="Gene3D" id="3.40.50.2000">
    <property type="entry name" value="Glycogen Phosphorylase B"/>
    <property type="match status" value="1"/>
</dbReference>
<evidence type="ECO:0000256" key="2">
    <source>
        <dbReference type="PIRSR" id="PIRSR620023-2"/>
    </source>
</evidence>
<dbReference type="InterPro" id="IPR007235">
    <property type="entry name" value="Glyco_trans_28_C"/>
</dbReference>
<dbReference type="InterPro" id="IPR016181">
    <property type="entry name" value="Acyl_CoA_acyltransferase"/>
</dbReference>
<gene>
    <name evidence="4" type="primary">pseG</name>
    <name evidence="4" type="ORF">HX829_06015</name>
</gene>
<dbReference type="PANTHER" id="PTHR21015">
    <property type="entry name" value="UDP-N-ACETYLGLUCOSAMINE--N-ACETYLMURAMYL-(PENTAPEPTIDE) PYROPHOSPHORYL-UNDECAPRENOL N-ACETYLGLUCOSAMINE TRANSFERASE 1"/>
    <property type="match status" value="1"/>
</dbReference>
<name>A0A7Y7WBQ6_9PSED</name>
<sequence>MRVLIRADASPAIGSGHVARCLTLAQVLRSGGAEVVFACRALPGHSLARIAEQGFRALALPAEYAGEEAGADIEAPLPWQADIAALGACLLAEPAFDWIVVDHYGLDHAWQTAARQWARQIAAIDDLNNRQHAVDLLFDQNFTAGDPEYANRCLQPCRELFGPRYALIRDEFRQGPVPITVQPRRVLVNFGGLDAAGETWKAMQALADFSELEVDFIAGTANPMLASIQAMAADRPQWRVQTFVSDFATLMARADLFIGAGGGTSWERAVLGLPTLCIAVAENQRANAERLAAAGVHVYLGSSDEVAVDSLRQAIGFVLGNVSLRRSLAAQSRRLVDGLGARRFAVALAGASLAVRRATADDSRLLFDGRNAESVRRASLSPEPIGWEAHQAWLAASLLNPGRLLLIAEAADGPVGVLRYDLAGSRAQVSLYLFQGRAGLGWGRALLARGEVAVGEHWPQVTVIDAQVLPDNPASIELFRHGGYVQSVCRFERVVKDQHHD</sequence>
<evidence type="ECO:0000256" key="1">
    <source>
        <dbReference type="PIRSR" id="PIRSR620023-1"/>
    </source>
</evidence>
<proteinExistence type="predicted"/>
<accession>A0A7Y7WBQ6</accession>
<evidence type="ECO:0000313" key="4">
    <source>
        <dbReference type="EMBL" id="NWB46043.1"/>
    </source>
</evidence>
<dbReference type="SUPFAM" id="SSF53756">
    <property type="entry name" value="UDP-Glycosyltransferase/glycogen phosphorylase"/>
    <property type="match status" value="1"/>
</dbReference>
<dbReference type="RefSeq" id="WP_177143562.1">
    <property type="nucleotide sequence ID" value="NZ_JACAPU010000007.1"/>
</dbReference>
<reference evidence="4 5" key="1">
    <citation type="submission" date="2020-04" db="EMBL/GenBank/DDBJ databases">
        <title>Molecular characterization of pseudomonads from Agaricus bisporus reveal novel blotch 2 pathogens in Western Europe.</title>
        <authorList>
            <person name="Taparia T."/>
            <person name="Krijger M."/>
            <person name="Haynes E."/>
            <person name="Elpinstone J.G."/>
            <person name="Noble R."/>
            <person name="Van Der Wolf J."/>
        </authorList>
    </citation>
    <scope>NUCLEOTIDE SEQUENCE [LARGE SCALE GENOMIC DNA]</scope>
    <source>
        <strain evidence="4 5">F1001</strain>
    </source>
</reference>
<comment type="caution">
    <text evidence="4">The sequence shown here is derived from an EMBL/GenBank/DDBJ whole genome shotgun (WGS) entry which is preliminary data.</text>
</comment>
<dbReference type="InterPro" id="IPR020023">
    <property type="entry name" value="PseG"/>
</dbReference>
<dbReference type="EMBL" id="JACAPU010000007">
    <property type="protein sequence ID" value="NWB46043.1"/>
    <property type="molecule type" value="Genomic_DNA"/>
</dbReference>
<dbReference type="GO" id="GO:0016787">
    <property type="term" value="F:hydrolase activity"/>
    <property type="evidence" value="ECO:0007669"/>
    <property type="project" value="UniProtKB-KW"/>
</dbReference>
<dbReference type="Pfam" id="PF04101">
    <property type="entry name" value="Glyco_tran_28_C"/>
    <property type="match status" value="1"/>
</dbReference>
<feature type="active site" description="Proton acceptor" evidence="1">
    <location>
        <position position="17"/>
    </location>
</feature>